<name>A0A7L6BFT8_LIMRT</name>
<reference evidence="1 2" key="1">
    <citation type="submission" date="2020-07" db="EMBL/GenBank/DDBJ databases">
        <title>Genome sequence of Lactobacillus reuteri CNEI-KCA3 isolated from the faeces of a reared-broiler chicken, South-East Nigeria, reveals presence of CRISPR arrays.</title>
        <authorList>
            <person name="Anukam K.C."/>
            <person name="Ibezim C.N."/>
            <person name="BeecK W.V."/>
            <person name="Allonsius C."/>
            <person name="Broek M.D."/>
            <person name="Tuyaerts I."/>
            <person name="Attama A."/>
            <person name="Esimone C.O."/>
            <person name="Lebeer S."/>
        </authorList>
    </citation>
    <scope>NUCLEOTIDE SEQUENCE [LARGE SCALE GENOMIC DNA]</scope>
    <source>
        <strain evidence="1 2">CNEI-KCA3</strain>
    </source>
</reference>
<dbReference type="Proteomes" id="UP000510868">
    <property type="component" value="Chromosome"/>
</dbReference>
<organism evidence="1 2">
    <name type="scientific">Limosilactobacillus reuteri</name>
    <name type="common">Lactobacillus reuteri</name>
    <dbReference type="NCBI Taxonomy" id="1598"/>
    <lineage>
        <taxon>Bacteria</taxon>
        <taxon>Bacillati</taxon>
        <taxon>Bacillota</taxon>
        <taxon>Bacilli</taxon>
        <taxon>Lactobacillales</taxon>
        <taxon>Lactobacillaceae</taxon>
        <taxon>Limosilactobacillus</taxon>
    </lineage>
</organism>
<evidence type="ECO:0000313" key="2">
    <source>
        <dbReference type="Proteomes" id="UP000510868"/>
    </source>
</evidence>
<evidence type="ECO:0008006" key="3">
    <source>
        <dbReference type="Google" id="ProtNLM"/>
    </source>
</evidence>
<proteinExistence type="predicted"/>
<dbReference type="RefSeq" id="WP_003670181.1">
    <property type="nucleotide sequence ID" value="NZ_CAKMAK010000008.1"/>
</dbReference>
<evidence type="ECO:0000313" key="1">
    <source>
        <dbReference type="EMBL" id="QLQ60988.1"/>
    </source>
</evidence>
<protein>
    <recommendedName>
        <fullName evidence="3">AbrB family transcriptional regulator</fullName>
    </recommendedName>
</protein>
<dbReference type="EMBL" id="CP059275">
    <property type="protein sequence ID" value="QLQ60988.1"/>
    <property type="molecule type" value="Genomic_DNA"/>
</dbReference>
<sequence length="48" mass="5761">MKENSQQLQQDIKHDRQMIEASFDSNKLFTSKEMKEQFGKFGWGKHED</sequence>
<dbReference type="AlphaFoldDB" id="A0A7L6BFT8"/>
<accession>A0A7L6BFT8</accession>
<gene>
    <name evidence="1" type="ORF">HHK02_07175</name>
</gene>